<accession>A0ABY2QBV6</accession>
<proteinExistence type="predicted"/>
<dbReference type="EMBL" id="SSNY01000002">
    <property type="protein sequence ID" value="THF59102.1"/>
    <property type="molecule type" value="Genomic_DNA"/>
</dbReference>
<keyword evidence="2" id="KW-1185">Reference proteome</keyword>
<evidence type="ECO:0000313" key="1">
    <source>
        <dbReference type="EMBL" id="THF59102.1"/>
    </source>
</evidence>
<dbReference type="RefSeq" id="WP_136354838.1">
    <property type="nucleotide sequence ID" value="NZ_SSNY01000002.1"/>
</dbReference>
<gene>
    <name evidence="1" type="ORF">E6C48_05500</name>
</gene>
<comment type="caution">
    <text evidence="1">The sequence shown here is derived from an EMBL/GenBank/DDBJ whole genome shotgun (WGS) entry which is preliminary data.</text>
</comment>
<name>A0ABY2QBV6_9HYPH</name>
<evidence type="ECO:0000313" key="2">
    <source>
        <dbReference type="Proteomes" id="UP000306441"/>
    </source>
</evidence>
<protein>
    <submittedName>
        <fullName evidence="1">Uncharacterized protein</fullName>
    </submittedName>
</protein>
<reference evidence="1 2" key="1">
    <citation type="submission" date="2019-04" db="EMBL/GenBank/DDBJ databases">
        <title>Mesorhizobium composti sp. nov., isolated from compost.</title>
        <authorList>
            <person name="Lin S.-Y."/>
            <person name="Hameed A."/>
            <person name="Hsieh Y.-T."/>
            <person name="Young C.-C."/>
        </authorList>
    </citation>
    <scope>NUCLEOTIDE SEQUENCE [LARGE SCALE GENOMIC DNA]</scope>
    <source>
        <strain evidence="1 2">CC-YTH430</strain>
    </source>
</reference>
<sequence length="61" mass="6859">MAFESIKAEIDLLLASMVNQPEDAREIREQVREKLNELRALGLPLPADLVRLESQLDAELG</sequence>
<organism evidence="1 2">
    <name type="scientific">Ollibium composti</name>
    <dbReference type="NCBI Taxonomy" id="2675109"/>
    <lineage>
        <taxon>Bacteria</taxon>
        <taxon>Pseudomonadati</taxon>
        <taxon>Pseudomonadota</taxon>
        <taxon>Alphaproteobacteria</taxon>
        <taxon>Hyphomicrobiales</taxon>
        <taxon>Phyllobacteriaceae</taxon>
        <taxon>Ollibium</taxon>
    </lineage>
</organism>
<dbReference type="Proteomes" id="UP000306441">
    <property type="component" value="Unassembled WGS sequence"/>
</dbReference>